<dbReference type="EMBL" id="MJFZ01000526">
    <property type="protein sequence ID" value="RAW27927.1"/>
    <property type="molecule type" value="Genomic_DNA"/>
</dbReference>
<protein>
    <submittedName>
        <fullName evidence="7">Uncharacterized protein</fullName>
    </submittedName>
</protein>
<evidence type="ECO:0000313" key="5">
    <source>
        <dbReference type="EMBL" id="KAG2968892.1"/>
    </source>
</evidence>
<accession>A0A329RT28</accession>
<dbReference type="Proteomes" id="UP000736787">
    <property type="component" value="Unassembled WGS sequence"/>
</dbReference>
<gene>
    <name evidence="7" type="ORF">PC110_g15685</name>
    <name evidence="2" type="ORF">PC113_g12856</name>
    <name evidence="3" type="ORF">PC115_g17876</name>
    <name evidence="4" type="ORF">PC117_g13100</name>
    <name evidence="5" type="ORF">PC118_g17742</name>
    <name evidence="6" type="ORF">PC129_g17546</name>
</gene>
<evidence type="ECO:0000256" key="1">
    <source>
        <dbReference type="SAM" id="MobiDB-lite"/>
    </source>
</evidence>
<evidence type="ECO:0000313" key="3">
    <source>
        <dbReference type="EMBL" id="KAG2895317.1"/>
    </source>
</evidence>
<evidence type="ECO:0000313" key="6">
    <source>
        <dbReference type="EMBL" id="KAG3211476.1"/>
    </source>
</evidence>
<evidence type="ECO:0000313" key="7">
    <source>
        <dbReference type="EMBL" id="RAW27927.1"/>
    </source>
</evidence>
<evidence type="ECO:0000313" key="2">
    <source>
        <dbReference type="EMBL" id="KAG2854952.1"/>
    </source>
</evidence>
<feature type="region of interest" description="Disordered" evidence="1">
    <location>
        <begin position="1"/>
        <end position="57"/>
    </location>
</feature>
<reference evidence="7 8" key="1">
    <citation type="submission" date="2018-01" db="EMBL/GenBank/DDBJ databases">
        <title>Draft genome of the strawberry crown rot pathogen Phytophthora cactorum.</title>
        <authorList>
            <person name="Armitage A.D."/>
            <person name="Lysoe E."/>
            <person name="Nellist C.F."/>
            <person name="Harrison R.J."/>
            <person name="Brurberg M.B."/>
        </authorList>
    </citation>
    <scope>NUCLEOTIDE SEQUENCE [LARGE SCALE GENOMIC DNA]</scope>
    <source>
        <strain evidence="7 8">10300</strain>
    </source>
</reference>
<dbReference type="VEuPathDB" id="FungiDB:PC110_g15685"/>
<dbReference type="Proteomes" id="UP000251314">
    <property type="component" value="Unassembled WGS sequence"/>
</dbReference>
<dbReference type="EMBL" id="RCMG01000400">
    <property type="protein sequence ID" value="KAG2854952.1"/>
    <property type="molecule type" value="Genomic_DNA"/>
</dbReference>
<evidence type="ECO:0000313" key="4">
    <source>
        <dbReference type="EMBL" id="KAG2932596.1"/>
    </source>
</evidence>
<name>A0A329RT28_9STRA</name>
<comment type="caution">
    <text evidence="7">The sequence shown here is derived from an EMBL/GenBank/DDBJ whole genome shotgun (WGS) entry which is preliminary data.</text>
</comment>
<organism evidence="7 8">
    <name type="scientific">Phytophthora cactorum</name>
    <dbReference type="NCBI Taxonomy" id="29920"/>
    <lineage>
        <taxon>Eukaryota</taxon>
        <taxon>Sar</taxon>
        <taxon>Stramenopiles</taxon>
        <taxon>Oomycota</taxon>
        <taxon>Peronosporomycetes</taxon>
        <taxon>Peronosporales</taxon>
        <taxon>Peronosporaceae</taxon>
        <taxon>Phytophthora</taxon>
    </lineage>
</organism>
<dbReference type="EMBL" id="RCMV01000950">
    <property type="protein sequence ID" value="KAG3211476.1"/>
    <property type="molecule type" value="Genomic_DNA"/>
</dbReference>
<reference evidence="2" key="2">
    <citation type="submission" date="2018-10" db="EMBL/GenBank/DDBJ databases">
        <title>Effector identification in a new, highly contiguous assembly of the strawberry crown rot pathogen Phytophthora cactorum.</title>
        <authorList>
            <person name="Armitage A.D."/>
            <person name="Nellist C.F."/>
            <person name="Bates H."/>
            <person name="Vickerstaff R.J."/>
            <person name="Harrison R.J."/>
        </authorList>
    </citation>
    <scope>NUCLEOTIDE SEQUENCE</scope>
    <source>
        <strain evidence="2">15-7</strain>
        <strain evidence="3">4032</strain>
        <strain evidence="4">4040</strain>
        <strain evidence="5">P415</strain>
        <strain evidence="6">P421</strain>
    </source>
</reference>
<proteinExistence type="predicted"/>
<keyword evidence="8" id="KW-1185">Reference proteome</keyword>
<dbReference type="EMBL" id="RCMI01000881">
    <property type="protein sequence ID" value="KAG2895317.1"/>
    <property type="molecule type" value="Genomic_DNA"/>
</dbReference>
<dbReference type="Proteomes" id="UP000760860">
    <property type="component" value="Unassembled WGS sequence"/>
</dbReference>
<dbReference type="EMBL" id="RCML01000826">
    <property type="protein sequence ID" value="KAG2968892.1"/>
    <property type="molecule type" value="Genomic_DNA"/>
</dbReference>
<dbReference type="EMBL" id="RCMK01000376">
    <property type="protein sequence ID" value="KAG2932596.1"/>
    <property type="molecule type" value="Genomic_DNA"/>
</dbReference>
<dbReference type="Proteomes" id="UP000735874">
    <property type="component" value="Unassembled WGS sequence"/>
</dbReference>
<dbReference type="Proteomes" id="UP000697107">
    <property type="component" value="Unassembled WGS sequence"/>
</dbReference>
<dbReference type="AlphaFoldDB" id="A0A329RT28"/>
<dbReference type="Proteomes" id="UP000774804">
    <property type="component" value="Unassembled WGS sequence"/>
</dbReference>
<sequence length="57" mass="5924">MEWGAADDGARAVESAEESSEGRDVGGGVHLTKVDQPQNEDDKAKPDEGEALPFAPG</sequence>
<evidence type="ECO:0000313" key="8">
    <source>
        <dbReference type="Proteomes" id="UP000251314"/>
    </source>
</evidence>